<dbReference type="SUPFAM" id="SSF53448">
    <property type="entry name" value="Nucleotide-diphospho-sugar transferases"/>
    <property type="match status" value="1"/>
</dbReference>
<dbReference type="InterPro" id="IPR001173">
    <property type="entry name" value="Glyco_trans_2-like"/>
</dbReference>
<evidence type="ECO:0000313" key="3">
    <source>
        <dbReference type="Proteomes" id="UP000198462"/>
    </source>
</evidence>
<dbReference type="Pfam" id="PF00535">
    <property type="entry name" value="Glycos_transf_2"/>
    <property type="match status" value="1"/>
</dbReference>
<feature type="domain" description="Glycosyltransferase 2-like" evidence="1">
    <location>
        <begin position="9"/>
        <end position="123"/>
    </location>
</feature>
<gene>
    <name evidence="2" type="ORF">B5C34_08740</name>
</gene>
<dbReference type="PANTHER" id="PTHR43685">
    <property type="entry name" value="GLYCOSYLTRANSFERASE"/>
    <property type="match status" value="1"/>
</dbReference>
<dbReference type="Proteomes" id="UP000198462">
    <property type="component" value="Unassembled WGS sequence"/>
</dbReference>
<dbReference type="RefSeq" id="WP_088712312.1">
    <property type="nucleotide sequence ID" value="NZ_NFZT01000001.1"/>
</dbReference>
<evidence type="ECO:0000313" key="2">
    <source>
        <dbReference type="EMBL" id="OWV33538.1"/>
    </source>
</evidence>
<dbReference type="EMBL" id="NFZT01000001">
    <property type="protein sequence ID" value="OWV33538.1"/>
    <property type="molecule type" value="Genomic_DNA"/>
</dbReference>
<evidence type="ECO:0000259" key="1">
    <source>
        <dbReference type="Pfam" id="PF00535"/>
    </source>
</evidence>
<dbReference type="OrthoDB" id="6383742at2"/>
<dbReference type="InterPro" id="IPR050834">
    <property type="entry name" value="Glycosyltransf_2"/>
</dbReference>
<accession>A0A219B6X7</accession>
<comment type="caution">
    <text evidence="2">The sequence shown here is derived from an EMBL/GenBank/DDBJ whole genome shotgun (WGS) entry which is preliminary data.</text>
</comment>
<organism evidence="2 3">
    <name type="scientific">Pacificimonas flava</name>
    <dbReference type="NCBI Taxonomy" id="1234595"/>
    <lineage>
        <taxon>Bacteria</taxon>
        <taxon>Pseudomonadati</taxon>
        <taxon>Pseudomonadota</taxon>
        <taxon>Alphaproteobacteria</taxon>
        <taxon>Sphingomonadales</taxon>
        <taxon>Sphingosinicellaceae</taxon>
        <taxon>Pacificimonas</taxon>
    </lineage>
</organism>
<keyword evidence="3" id="KW-1185">Reference proteome</keyword>
<reference evidence="3" key="1">
    <citation type="submission" date="2017-05" db="EMBL/GenBank/DDBJ databases">
        <authorList>
            <person name="Lin X."/>
        </authorList>
    </citation>
    <scope>NUCLEOTIDE SEQUENCE [LARGE SCALE GENOMIC DNA]</scope>
    <source>
        <strain evidence="3">JLT2012</strain>
    </source>
</reference>
<dbReference type="PANTHER" id="PTHR43685:SF11">
    <property type="entry name" value="GLYCOSYLTRANSFERASE TAGX-RELATED"/>
    <property type="match status" value="1"/>
</dbReference>
<dbReference type="CDD" id="cd00761">
    <property type="entry name" value="Glyco_tranf_GTA_type"/>
    <property type="match status" value="1"/>
</dbReference>
<protein>
    <recommendedName>
        <fullName evidence="1">Glycosyltransferase 2-like domain-containing protein</fullName>
    </recommendedName>
</protein>
<dbReference type="Gene3D" id="3.90.550.10">
    <property type="entry name" value="Spore Coat Polysaccharide Biosynthesis Protein SpsA, Chain A"/>
    <property type="match status" value="1"/>
</dbReference>
<sequence>MSGAAPTFSVVTPMRNAAPHLPGLFDTLSAQTDRDFELVLVDDASQDASIEGARGEAARASFPVQLLKRAENGGPGAARNDGIASARGEIVAFLDADDLWDPALLATYRKILERERDVTILGVQGMVEDGEGRNIEPVIYDYVFDLGDPAAALLWSSYLQTSGVAVRRPELPARPFDESLRIAEDRDLWIRLALGGRLYLHPSPLFRYRRLPGSAMDRATAADYDLPLLMVQKNLRRFGSRIDAADARRALGKAWHDAGEALIQRPGHRREGARRLLAAIRYGYEPVRSAKKILAAGRGALLGGRNRNSGGAMP</sequence>
<name>A0A219B6X7_9SPHN</name>
<dbReference type="AlphaFoldDB" id="A0A219B6X7"/>
<proteinExistence type="predicted"/>
<dbReference type="InterPro" id="IPR029044">
    <property type="entry name" value="Nucleotide-diphossugar_trans"/>
</dbReference>